<gene>
    <name evidence="2" type="ORF">AVEN_146076_1</name>
</gene>
<dbReference type="Proteomes" id="UP000499080">
    <property type="component" value="Unassembled WGS sequence"/>
</dbReference>
<dbReference type="EMBL" id="BGPR01094514">
    <property type="protein sequence ID" value="GBM35058.1"/>
    <property type="molecule type" value="Genomic_DNA"/>
</dbReference>
<feature type="region of interest" description="Disordered" evidence="1">
    <location>
        <begin position="35"/>
        <end position="57"/>
    </location>
</feature>
<sequence length="84" mass="9646">MRKRRVIETFSYLDEISTLERLKIENDASGDTKRCLDRVPSLNHSTDPGVERSRGVRPFSPHERCPLTDPKLRSLDVCPTYSCP</sequence>
<proteinExistence type="predicted"/>
<evidence type="ECO:0000256" key="1">
    <source>
        <dbReference type="SAM" id="MobiDB-lite"/>
    </source>
</evidence>
<reference evidence="2 3" key="1">
    <citation type="journal article" date="2019" name="Sci. Rep.">
        <title>Orb-weaving spider Araneus ventricosus genome elucidates the spidroin gene catalogue.</title>
        <authorList>
            <person name="Kono N."/>
            <person name="Nakamura H."/>
            <person name="Ohtoshi R."/>
            <person name="Moran D.A.P."/>
            <person name="Shinohara A."/>
            <person name="Yoshida Y."/>
            <person name="Fujiwara M."/>
            <person name="Mori M."/>
            <person name="Tomita M."/>
            <person name="Arakawa K."/>
        </authorList>
    </citation>
    <scope>NUCLEOTIDE SEQUENCE [LARGE SCALE GENOMIC DNA]</scope>
</reference>
<comment type="caution">
    <text evidence="2">The sequence shown here is derived from an EMBL/GenBank/DDBJ whole genome shotgun (WGS) entry which is preliminary data.</text>
</comment>
<name>A0A4Y2F3D7_ARAVE</name>
<evidence type="ECO:0000313" key="3">
    <source>
        <dbReference type="Proteomes" id="UP000499080"/>
    </source>
</evidence>
<keyword evidence="3" id="KW-1185">Reference proteome</keyword>
<organism evidence="2 3">
    <name type="scientific">Araneus ventricosus</name>
    <name type="common">Orbweaver spider</name>
    <name type="synonym">Epeira ventricosa</name>
    <dbReference type="NCBI Taxonomy" id="182803"/>
    <lineage>
        <taxon>Eukaryota</taxon>
        <taxon>Metazoa</taxon>
        <taxon>Ecdysozoa</taxon>
        <taxon>Arthropoda</taxon>
        <taxon>Chelicerata</taxon>
        <taxon>Arachnida</taxon>
        <taxon>Araneae</taxon>
        <taxon>Araneomorphae</taxon>
        <taxon>Entelegynae</taxon>
        <taxon>Araneoidea</taxon>
        <taxon>Araneidae</taxon>
        <taxon>Araneus</taxon>
    </lineage>
</organism>
<accession>A0A4Y2F3D7</accession>
<protein>
    <submittedName>
        <fullName evidence="2">Uncharacterized protein</fullName>
    </submittedName>
</protein>
<evidence type="ECO:0000313" key="2">
    <source>
        <dbReference type="EMBL" id="GBM35058.1"/>
    </source>
</evidence>
<dbReference type="AlphaFoldDB" id="A0A4Y2F3D7"/>